<name>A0ABW0M552_9BURK</name>
<proteinExistence type="predicted"/>
<comment type="caution">
    <text evidence="2">The sequence shown here is derived from an EMBL/GenBank/DDBJ whole genome shotgun (WGS) entry which is preliminary data.</text>
</comment>
<accession>A0ABW0M552</accession>
<evidence type="ECO:0000313" key="2">
    <source>
        <dbReference type="EMBL" id="MFC5473118.1"/>
    </source>
</evidence>
<evidence type="ECO:0000256" key="1">
    <source>
        <dbReference type="SAM" id="MobiDB-lite"/>
    </source>
</evidence>
<gene>
    <name evidence="2" type="ORF">ACFPM8_04030</name>
</gene>
<protein>
    <submittedName>
        <fullName evidence="2">Uncharacterized protein</fullName>
    </submittedName>
</protein>
<feature type="region of interest" description="Disordered" evidence="1">
    <location>
        <begin position="1"/>
        <end position="25"/>
    </location>
</feature>
<dbReference type="Proteomes" id="UP001596045">
    <property type="component" value="Unassembled WGS sequence"/>
</dbReference>
<reference evidence="3" key="1">
    <citation type="journal article" date="2019" name="Int. J. Syst. Evol. Microbiol.">
        <title>The Global Catalogue of Microorganisms (GCM) 10K type strain sequencing project: providing services to taxonomists for standard genome sequencing and annotation.</title>
        <authorList>
            <consortium name="The Broad Institute Genomics Platform"/>
            <consortium name="The Broad Institute Genome Sequencing Center for Infectious Disease"/>
            <person name="Wu L."/>
            <person name="Ma J."/>
        </authorList>
    </citation>
    <scope>NUCLEOTIDE SEQUENCE [LARGE SCALE GENOMIC DNA]</scope>
    <source>
        <strain evidence="3">JCM 17066</strain>
    </source>
</reference>
<keyword evidence="3" id="KW-1185">Reference proteome</keyword>
<sequence>MNSKLSAGDGGSEGKQESTELSAAALEAKRKTVEELKAFEASKAKANSSLAAKLDSFKASLANNEHSASVLGLLLVLCAASTPKPAEAQDAAFQPIQNDGTEAVSVFLKPMQRAEPVQDEIVFLKPMQRAAVSQDDVVFLKPMQRAVK</sequence>
<dbReference type="EMBL" id="JBHSMT010000008">
    <property type="protein sequence ID" value="MFC5473118.1"/>
    <property type="molecule type" value="Genomic_DNA"/>
</dbReference>
<dbReference type="RefSeq" id="WP_378995208.1">
    <property type="nucleotide sequence ID" value="NZ_JBHSMT010000008.1"/>
</dbReference>
<evidence type="ECO:0000313" key="3">
    <source>
        <dbReference type="Proteomes" id="UP001596045"/>
    </source>
</evidence>
<organism evidence="2 3">
    <name type="scientific">Paraherbaspirillum soli</name>
    <dbReference type="NCBI Taxonomy" id="631222"/>
    <lineage>
        <taxon>Bacteria</taxon>
        <taxon>Pseudomonadati</taxon>
        <taxon>Pseudomonadota</taxon>
        <taxon>Betaproteobacteria</taxon>
        <taxon>Burkholderiales</taxon>
        <taxon>Oxalobacteraceae</taxon>
        <taxon>Paraherbaspirillum</taxon>
    </lineage>
</organism>